<evidence type="ECO:0000256" key="9">
    <source>
        <dbReference type="SAM" id="SignalP"/>
    </source>
</evidence>
<dbReference type="InterPro" id="IPR003667">
    <property type="entry name" value="NqrDE/RnfAE"/>
</dbReference>
<reference evidence="10" key="1">
    <citation type="journal article" date="2021" name="Microorganisms">
        <title>The Ever-Expanding Pseudomonas Genus: Description of 43 New Species and Partition of the Pseudomonas putida Group.</title>
        <authorList>
            <person name="Girard L."/>
            <person name="Lood C."/>
            <person name="Hofte M."/>
            <person name="Vandamme P."/>
            <person name="Rokni-Zadeh H."/>
            <person name="van Noort V."/>
            <person name="Lavigne R."/>
            <person name="De Mot R."/>
        </authorList>
    </citation>
    <scope>NUCLEOTIDE SEQUENCE</scope>
    <source>
        <strain evidence="10">COW39</strain>
    </source>
</reference>
<feature type="transmembrane region" description="Helical" evidence="8">
    <location>
        <begin position="144"/>
        <end position="161"/>
    </location>
</feature>
<keyword evidence="11" id="KW-1185">Reference proteome</keyword>
<keyword evidence="6 8" id="KW-1133">Transmembrane helix</keyword>
<dbReference type="RefSeq" id="WP_217853315.1">
    <property type="nucleotide sequence ID" value="NZ_CP077073.1"/>
</dbReference>
<name>A0ABX8MCV1_9PSED</name>
<feature type="transmembrane region" description="Helical" evidence="8">
    <location>
        <begin position="56"/>
        <end position="78"/>
    </location>
</feature>
<keyword evidence="2" id="KW-0813">Transport</keyword>
<keyword evidence="3" id="KW-1003">Cell membrane</keyword>
<dbReference type="EMBL" id="CP077073">
    <property type="protein sequence ID" value="QXH36904.1"/>
    <property type="molecule type" value="Genomic_DNA"/>
</dbReference>
<comment type="subcellular location">
    <subcellularLocation>
        <location evidence="1">Endomembrane system</location>
        <topology evidence="1">Multi-pass membrane protein</topology>
    </subcellularLocation>
</comment>
<organism evidence="10 11">
    <name type="scientific">Pseudomonas muyukensis</name>
    <dbReference type="NCBI Taxonomy" id="2842357"/>
    <lineage>
        <taxon>Bacteria</taxon>
        <taxon>Pseudomonadati</taxon>
        <taxon>Pseudomonadota</taxon>
        <taxon>Gammaproteobacteria</taxon>
        <taxon>Pseudomonadales</taxon>
        <taxon>Pseudomonadaceae</taxon>
        <taxon>Pseudomonas</taxon>
    </lineage>
</organism>
<evidence type="ECO:0000256" key="8">
    <source>
        <dbReference type="SAM" id="Phobius"/>
    </source>
</evidence>
<evidence type="ECO:0000256" key="4">
    <source>
        <dbReference type="ARBA" id="ARBA00022692"/>
    </source>
</evidence>
<evidence type="ECO:0000313" key="11">
    <source>
        <dbReference type="Proteomes" id="UP001047646"/>
    </source>
</evidence>
<gene>
    <name evidence="10" type="ORF">KSS95_08775</name>
</gene>
<keyword evidence="4 8" id="KW-0812">Transmembrane</keyword>
<dbReference type="Proteomes" id="UP001047646">
    <property type="component" value="Chromosome"/>
</dbReference>
<evidence type="ECO:0000256" key="1">
    <source>
        <dbReference type="ARBA" id="ARBA00004127"/>
    </source>
</evidence>
<feature type="chain" id="PRO_5047192125" evidence="9">
    <location>
        <begin position="22"/>
        <end position="174"/>
    </location>
</feature>
<proteinExistence type="predicted"/>
<keyword evidence="5" id="KW-1278">Translocase</keyword>
<dbReference type="Pfam" id="PF02508">
    <property type="entry name" value="Rnf-Nqr"/>
    <property type="match status" value="1"/>
</dbReference>
<protein>
    <submittedName>
        <fullName evidence="10">NADH:quinone oxidoreductase</fullName>
    </submittedName>
</protein>
<evidence type="ECO:0000256" key="2">
    <source>
        <dbReference type="ARBA" id="ARBA00022448"/>
    </source>
</evidence>
<keyword evidence="9" id="KW-0732">Signal</keyword>
<evidence type="ECO:0000256" key="7">
    <source>
        <dbReference type="ARBA" id="ARBA00023136"/>
    </source>
</evidence>
<feature type="signal peptide" evidence="9">
    <location>
        <begin position="1"/>
        <end position="21"/>
    </location>
</feature>
<evidence type="ECO:0000256" key="6">
    <source>
        <dbReference type="ARBA" id="ARBA00022989"/>
    </source>
</evidence>
<feature type="transmembrane region" description="Helical" evidence="8">
    <location>
        <begin position="84"/>
        <end position="103"/>
    </location>
</feature>
<accession>A0ABX8MCV1</accession>
<keyword evidence="3" id="KW-0997">Cell inner membrane</keyword>
<feature type="transmembrane region" description="Helical" evidence="8">
    <location>
        <begin position="110"/>
        <end position="132"/>
    </location>
</feature>
<evidence type="ECO:0000256" key="3">
    <source>
        <dbReference type="ARBA" id="ARBA00022519"/>
    </source>
</evidence>
<evidence type="ECO:0000256" key="5">
    <source>
        <dbReference type="ARBA" id="ARBA00022967"/>
    </source>
</evidence>
<evidence type="ECO:0000313" key="10">
    <source>
        <dbReference type="EMBL" id="QXH36904.1"/>
    </source>
</evidence>
<sequence>MNSPWFLLAGLAPLLGATASAAQGAAIGLCALVLAGLHQVLMAPLRRHLDSATLPWANIVLVSTLTTCLLLGLRAWALPLAVQLGHYPALLALSCLAIEPLLPQRKRWRALCIGLGGLLAACIALGACRQLLAQSLGLHVAELAPGALILLGLLLGLYNHLRPRIHPSRRQGTR</sequence>
<keyword evidence="7 8" id="KW-0472">Membrane</keyword>
<dbReference type="PIRSF" id="PIRSF006102">
    <property type="entry name" value="NQR_DE"/>
    <property type="match status" value="1"/>
</dbReference>